<dbReference type="RefSeq" id="WP_126808943.1">
    <property type="nucleotide sequence ID" value="NZ_NGKA01000009.1"/>
</dbReference>
<organism evidence="3 4">
    <name type="scientific">Vagococcus elongatus</name>
    <dbReference type="NCBI Taxonomy" id="180344"/>
    <lineage>
        <taxon>Bacteria</taxon>
        <taxon>Bacillati</taxon>
        <taxon>Bacillota</taxon>
        <taxon>Bacilli</taxon>
        <taxon>Lactobacillales</taxon>
        <taxon>Enterococcaceae</taxon>
        <taxon>Vagococcus</taxon>
    </lineage>
</organism>
<dbReference type="OrthoDB" id="2168688at2"/>
<reference evidence="3 4" key="1">
    <citation type="submission" date="2017-05" db="EMBL/GenBank/DDBJ databases">
        <title>Vagococcus spp. assemblies.</title>
        <authorList>
            <person name="Gulvik C.A."/>
        </authorList>
    </citation>
    <scope>NUCLEOTIDE SEQUENCE [LARGE SCALE GENOMIC DNA]</scope>
    <source>
        <strain evidence="3 4">CCUG 51432</strain>
    </source>
</reference>
<dbReference type="AlphaFoldDB" id="A0A430AV07"/>
<feature type="signal peptide" evidence="2">
    <location>
        <begin position="1"/>
        <end position="25"/>
    </location>
</feature>
<evidence type="ECO:0000313" key="4">
    <source>
        <dbReference type="Proteomes" id="UP000287605"/>
    </source>
</evidence>
<sequence>MKYKLTLLMTLLLFSLLGGCSKKPADDKSTDITTDETAELTESSTKTSETTETSEFDTLSLSEQILLYANTVDRRINDYPGLEGLDLNYIIEGNDLYFQIHSGAGSGHPIFHLIIDENGILPLQGVCYVGITGYEATPVEETLVSKEELLDYYKKNQPMIQQATAKVKESTEIKQLFLDSLSYAGISFKNTDGSVEVTPPTEEQILNYFKMYVMDDLSNLAITADSKNQAHYGYGDEETTQLIIRFGGGFAYYVSIEGNRIIYTGYSFGGVRDDRTVEKIKHQDAYFDFATGEHGLL</sequence>
<evidence type="ECO:0000256" key="2">
    <source>
        <dbReference type="SAM" id="SignalP"/>
    </source>
</evidence>
<comment type="caution">
    <text evidence="3">The sequence shown here is derived from an EMBL/GenBank/DDBJ whole genome shotgun (WGS) entry which is preliminary data.</text>
</comment>
<keyword evidence="2" id="KW-0732">Signal</keyword>
<name>A0A430AV07_9ENTE</name>
<keyword evidence="4" id="KW-1185">Reference proteome</keyword>
<protein>
    <submittedName>
        <fullName evidence="3">Uncharacterized protein</fullName>
    </submittedName>
</protein>
<dbReference type="EMBL" id="NGKA01000009">
    <property type="protein sequence ID" value="RSU11886.1"/>
    <property type="molecule type" value="Genomic_DNA"/>
</dbReference>
<evidence type="ECO:0000313" key="3">
    <source>
        <dbReference type="EMBL" id="RSU11886.1"/>
    </source>
</evidence>
<dbReference type="Proteomes" id="UP000287605">
    <property type="component" value="Unassembled WGS sequence"/>
</dbReference>
<evidence type="ECO:0000256" key="1">
    <source>
        <dbReference type="SAM" id="MobiDB-lite"/>
    </source>
</evidence>
<feature type="region of interest" description="Disordered" evidence="1">
    <location>
        <begin position="22"/>
        <end position="54"/>
    </location>
</feature>
<accession>A0A430AV07</accession>
<feature type="compositionally biased region" description="Low complexity" evidence="1">
    <location>
        <begin position="40"/>
        <end position="54"/>
    </location>
</feature>
<feature type="chain" id="PRO_5019236898" evidence="2">
    <location>
        <begin position="26"/>
        <end position="297"/>
    </location>
</feature>
<dbReference type="PROSITE" id="PS51257">
    <property type="entry name" value="PROKAR_LIPOPROTEIN"/>
    <property type="match status" value="1"/>
</dbReference>
<gene>
    <name evidence="3" type="ORF">CBF29_07140</name>
</gene>
<proteinExistence type="predicted"/>